<dbReference type="KEGG" id="chla:C834K_0598"/>
<evidence type="ECO:0000313" key="2">
    <source>
        <dbReference type="EMBL" id="SYX09052.1"/>
    </source>
</evidence>
<protein>
    <submittedName>
        <fullName evidence="2">Uncharacterized protein</fullName>
    </submittedName>
</protein>
<accession>A0A3B0QGX5</accession>
<reference evidence="3" key="1">
    <citation type="submission" date="2017-11" db="EMBL/GenBank/DDBJ databases">
        <authorList>
            <person name="Seth-Smith MB H."/>
        </authorList>
    </citation>
    <scope>NUCLEOTIDE SEQUENCE [LARGE SCALE GENOMIC DNA]</scope>
</reference>
<feature type="transmembrane region" description="Helical" evidence="1">
    <location>
        <begin position="88"/>
        <end position="121"/>
    </location>
</feature>
<evidence type="ECO:0000256" key="1">
    <source>
        <dbReference type="SAM" id="Phobius"/>
    </source>
</evidence>
<name>A0A3B0QGX5_9CHLA</name>
<dbReference type="EMBL" id="LS992154">
    <property type="protein sequence ID" value="SYX09052.1"/>
    <property type="molecule type" value="Genomic_DNA"/>
</dbReference>
<sequence length="122" mass="13679">MLTRYETSSDFVLGTENHPEWIKSAYARYNRGIRSSSPLLDLFLDGKKSLISSALSSLPVLGSIRGLARLYSIYSVKDRSEDSKKNTVFHTIASILEILGLGIFMLIAKILILSLINAYFLY</sequence>
<proteinExistence type="predicted"/>
<dbReference type="OrthoDB" id="19173at2"/>
<organism evidence="2 3">
    <name type="scientific">Chlamydia poikilotherma</name>
    <dbReference type="NCBI Taxonomy" id="1967783"/>
    <lineage>
        <taxon>Bacteria</taxon>
        <taxon>Pseudomonadati</taxon>
        <taxon>Chlamydiota</taxon>
        <taxon>Chlamydiia</taxon>
        <taxon>Chlamydiales</taxon>
        <taxon>Chlamydiaceae</taxon>
        <taxon>Chlamydia/Chlamydophila group</taxon>
        <taxon>Chlamydia</taxon>
    </lineage>
</organism>
<keyword evidence="1" id="KW-1133">Transmembrane helix</keyword>
<keyword evidence="1" id="KW-0472">Membrane</keyword>
<dbReference type="RefSeq" id="WP_117274355.1">
    <property type="nucleotide sequence ID" value="NZ_LS992154.1"/>
</dbReference>
<keyword evidence="3" id="KW-1185">Reference proteome</keyword>
<keyword evidence="1" id="KW-0812">Transmembrane</keyword>
<gene>
    <name evidence="2" type="ORF">C834K_0598</name>
</gene>
<dbReference type="AlphaFoldDB" id="A0A3B0QGX5"/>
<evidence type="ECO:0000313" key="3">
    <source>
        <dbReference type="Proteomes" id="UP000258476"/>
    </source>
</evidence>
<dbReference type="Proteomes" id="UP000258476">
    <property type="component" value="Chromosome"/>
</dbReference>